<gene>
    <name evidence="1" type="ORF">SAMN04515674_105279</name>
</gene>
<sequence>METTECPYCCKITKVNEDGQAYDLDILHQEQCNHCDRYFTFTTSVSFSYEAFKAPCLNGGKHKFNLSKSHPVRFSRMVCEYCEEQRLLTEEEMLEFKIDVKIREIDF</sequence>
<keyword evidence="2" id="KW-1185">Reference proteome</keyword>
<evidence type="ECO:0000313" key="2">
    <source>
        <dbReference type="Proteomes" id="UP000199306"/>
    </source>
</evidence>
<accession>A0A1I5SYH9</accession>
<proteinExistence type="predicted"/>
<organism evidence="1 2">
    <name type="scientific">Pseudarcicella hirudinis</name>
    <dbReference type="NCBI Taxonomy" id="1079859"/>
    <lineage>
        <taxon>Bacteria</taxon>
        <taxon>Pseudomonadati</taxon>
        <taxon>Bacteroidota</taxon>
        <taxon>Cytophagia</taxon>
        <taxon>Cytophagales</taxon>
        <taxon>Flectobacillaceae</taxon>
        <taxon>Pseudarcicella</taxon>
    </lineage>
</organism>
<dbReference type="STRING" id="1079859.SAMN04515674_105279"/>
<name>A0A1I5SYH9_9BACT</name>
<protein>
    <submittedName>
        <fullName evidence="1">Uncharacterized protein</fullName>
    </submittedName>
</protein>
<dbReference type="EMBL" id="FOXH01000005">
    <property type="protein sequence ID" value="SFP75829.1"/>
    <property type="molecule type" value="Genomic_DNA"/>
</dbReference>
<dbReference type="AlphaFoldDB" id="A0A1I5SYH9"/>
<dbReference type="Proteomes" id="UP000199306">
    <property type="component" value="Unassembled WGS sequence"/>
</dbReference>
<dbReference type="OrthoDB" id="9169444at2"/>
<dbReference type="RefSeq" id="WP_092016860.1">
    <property type="nucleotide sequence ID" value="NZ_FOXH01000005.1"/>
</dbReference>
<evidence type="ECO:0000313" key="1">
    <source>
        <dbReference type="EMBL" id="SFP75829.1"/>
    </source>
</evidence>
<reference evidence="1 2" key="1">
    <citation type="submission" date="2016-10" db="EMBL/GenBank/DDBJ databases">
        <authorList>
            <person name="de Groot N.N."/>
        </authorList>
    </citation>
    <scope>NUCLEOTIDE SEQUENCE [LARGE SCALE GENOMIC DNA]</scope>
    <source>
        <strain evidence="2">E92,LMG 26720,CCM 7988</strain>
    </source>
</reference>